<feature type="chain" id="PRO_5029699934" evidence="2">
    <location>
        <begin position="24"/>
        <end position="338"/>
    </location>
</feature>
<keyword evidence="4" id="KW-1185">Reference proteome</keyword>
<dbReference type="AlphaFoldDB" id="A0A7J6MH30"/>
<feature type="region of interest" description="Disordered" evidence="1">
    <location>
        <begin position="95"/>
        <end position="205"/>
    </location>
</feature>
<name>A0A7J6MH30_PERCH</name>
<organism evidence="3 4">
    <name type="scientific">Perkinsus chesapeaki</name>
    <name type="common">Clam parasite</name>
    <name type="synonym">Perkinsus andrewsi</name>
    <dbReference type="NCBI Taxonomy" id="330153"/>
    <lineage>
        <taxon>Eukaryota</taxon>
        <taxon>Sar</taxon>
        <taxon>Alveolata</taxon>
        <taxon>Perkinsozoa</taxon>
        <taxon>Perkinsea</taxon>
        <taxon>Perkinsida</taxon>
        <taxon>Perkinsidae</taxon>
        <taxon>Perkinsus</taxon>
    </lineage>
</organism>
<protein>
    <submittedName>
        <fullName evidence="3">Uncharacterized protein</fullName>
    </submittedName>
</protein>
<evidence type="ECO:0000256" key="1">
    <source>
        <dbReference type="SAM" id="MobiDB-lite"/>
    </source>
</evidence>
<sequence length="338" mass="37058">MFVKLPTIRVLFSPVVVIGVIFAHSSPDVAKDCKAFCDQHSYGSCTRNGGNFDCHTEEGVNICRHLYWTNANRREVYIDSTDAKGWYHTTSIPVECVGESPTTEAPEPGSNTTEAPEPGSNTTEAPEPGSNTTEAPEPAGNTTEGPEPAGNTTEGPEPAGNTTEAPEPGSNTTEAPTPRPTTEAPTPRPTTEAPTPRPTDKPEPVLDECVFEGKRFECRDYKIVPICRDLYWTDSTYRHICRDLGDGKCGYGDASTPVRCTRKIPGEPYKPRNSCDTFCNKYGDNRCANNYYHIECREDNHVCRGLYTDAYKSSICLDPVDAFCGIRNHSPFTIAVPC</sequence>
<proteinExistence type="predicted"/>
<dbReference type="Proteomes" id="UP000591131">
    <property type="component" value="Unassembled WGS sequence"/>
</dbReference>
<evidence type="ECO:0000256" key="2">
    <source>
        <dbReference type="SAM" id="SignalP"/>
    </source>
</evidence>
<evidence type="ECO:0000313" key="3">
    <source>
        <dbReference type="EMBL" id="KAF4670291.1"/>
    </source>
</evidence>
<evidence type="ECO:0000313" key="4">
    <source>
        <dbReference type="Proteomes" id="UP000591131"/>
    </source>
</evidence>
<gene>
    <name evidence="3" type="ORF">FOL47_002111</name>
</gene>
<comment type="caution">
    <text evidence="3">The sequence shown here is derived from an EMBL/GenBank/DDBJ whole genome shotgun (WGS) entry which is preliminary data.</text>
</comment>
<accession>A0A7J6MH30</accession>
<dbReference type="EMBL" id="JAAPAO010000155">
    <property type="protein sequence ID" value="KAF4670291.1"/>
    <property type="molecule type" value="Genomic_DNA"/>
</dbReference>
<feature type="signal peptide" evidence="2">
    <location>
        <begin position="1"/>
        <end position="23"/>
    </location>
</feature>
<reference evidence="3 4" key="1">
    <citation type="submission" date="2020-04" db="EMBL/GenBank/DDBJ databases">
        <title>Perkinsus chesapeaki whole genome sequence.</title>
        <authorList>
            <person name="Bogema D.R."/>
        </authorList>
    </citation>
    <scope>NUCLEOTIDE SEQUENCE [LARGE SCALE GENOMIC DNA]</scope>
    <source>
        <strain evidence="3">ATCC PRA-425</strain>
    </source>
</reference>
<feature type="compositionally biased region" description="Low complexity" evidence="1">
    <location>
        <begin position="172"/>
        <end position="194"/>
    </location>
</feature>
<keyword evidence="2" id="KW-0732">Signal</keyword>
<feature type="compositionally biased region" description="Polar residues" evidence="1">
    <location>
        <begin position="109"/>
        <end position="164"/>
    </location>
</feature>